<dbReference type="Proteomes" id="UP000469125">
    <property type="component" value="Unassembled WGS sequence"/>
</dbReference>
<dbReference type="GO" id="GO:0010181">
    <property type="term" value="F:FMN binding"/>
    <property type="evidence" value="ECO:0007669"/>
    <property type="project" value="InterPro"/>
</dbReference>
<evidence type="ECO:0000256" key="1">
    <source>
        <dbReference type="ARBA" id="ARBA00001917"/>
    </source>
</evidence>
<dbReference type="PANTHER" id="PTHR42809:SF1">
    <property type="entry name" value="FLAVODOXIN 1"/>
    <property type="match status" value="1"/>
</dbReference>
<evidence type="ECO:0000256" key="6">
    <source>
        <dbReference type="ARBA" id="ARBA00022643"/>
    </source>
</evidence>
<evidence type="ECO:0000313" key="9">
    <source>
        <dbReference type="EMBL" id="MUK90354.1"/>
    </source>
</evidence>
<dbReference type="NCBIfam" id="NF005216">
    <property type="entry name" value="PRK06703.1"/>
    <property type="match status" value="1"/>
</dbReference>
<comment type="similarity">
    <text evidence="3">Belongs to the flavodoxin family.</text>
</comment>
<dbReference type="PROSITE" id="PS50902">
    <property type="entry name" value="FLAVODOXIN_LIKE"/>
    <property type="match status" value="1"/>
</dbReference>
<proteinExistence type="inferred from homology"/>
<dbReference type="RefSeq" id="WP_155671063.1">
    <property type="nucleotide sequence ID" value="NZ_WOCA01000020.1"/>
</dbReference>
<name>A0A6N8FP47_9BACI</name>
<evidence type="ECO:0000256" key="7">
    <source>
        <dbReference type="ARBA" id="ARBA00022982"/>
    </source>
</evidence>
<evidence type="ECO:0000259" key="8">
    <source>
        <dbReference type="PROSITE" id="PS50902"/>
    </source>
</evidence>
<keyword evidence="6" id="KW-0288">FMN</keyword>
<dbReference type="GO" id="GO:0016651">
    <property type="term" value="F:oxidoreductase activity, acting on NAD(P)H"/>
    <property type="evidence" value="ECO:0007669"/>
    <property type="project" value="UniProtKB-ARBA"/>
</dbReference>
<comment type="function">
    <text evidence="2">Low-potential electron donor to a number of redox enzymes.</text>
</comment>
<dbReference type="PANTHER" id="PTHR42809">
    <property type="entry name" value="FLAVODOXIN 2"/>
    <property type="match status" value="1"/>
</dbReference>
<evidence type="ECO:0000256" key="4">
    <source>
        <dbReference type="ARBA" id="ARBA00022448"/>
    </source>
</evidence>
<gene>
    <name evidence="9" type="ORF">GMD78_18430</name>
</gene>
<keyword evidence="5" id="KW-0285">Flavoprotein</keyword>
<dbReference type="InterPro" id="IPR029039">
    <property type="entry name" value="Flavoprotein-like_sf"/>
</dbReference>
<keyword evidence="7" id="KW-0249">Electron transport</keyword>
<protein>
    <submittedName>
        <fullName evidence="9">Flavodoxin</fullName>
    </submittedName>
</protein>
<comment type="caution">
    <text evidence="9">The sequence shown here is derived from an EMBL/GenBank/DDBJ whole genome shotgun (WGS) entry which is preliminary data.</text>
</comment>
<accession>A0A6N8FP47</accession>
<dbReference type="AlphaFoldDB" id="A0A6N8FP47"/>
<dbReference type="Gene3D" id="3.40.50.360">
    <property type="match status" value="1"/>
</dbReference>
<keyword evidence="10" id="KW-1185">Reference proteome</keyword>
<dbReference type="SUPFAM" id="SSF52218">
    <property type="entry name" value="Flavoproteins"/>
    <property type="match status" value="1"/>
</dbReference>
<evidence type="ECO:0000256" key="3">
    <source>
        <dbReference type="ARBA" id="ARBA00005267"/>
    </source>
</evidence>
<organism evidence="9 10">
    <name type="scientific">Ornithinibacillus caprae</name>
    <dbReference type="NCBI Taxonomy" id="2678566"/>
    <lineage>
        <taxon>Bacteria</taxon>
        <taxon>Bacillati</taxon>
        <taxon>Bacillota</taxon>
        <taxon>Bacilli</taxon>
        <taxon>Bacillales</taxon>
        <taxon>Bacillaceae</taxon>
        <taxon>Ornithinibacillus</taxon>
    </lineage>
</organism>
<reference evidence="9 10" key="1">
    <citation type="submission" date="2019-11" db="EMBL/GenBank/DDBJ databases">
        <authorList>
            <person name="Li X."/>
        </authorList>
    </citation>
    <scope>NUCLEOTIDE SEQUENCE [LARGE SCALE GENOMIC DNA]</scope>
    <source>
        <strain evidence="9 10">L9</strain>
    </source>
</reference>
<keyword evidence="4" id="KW-0813">Transport</keyword>
<dbReference type="EMBL" id="WOCA01000020">
    <property type="protein sequence ID" value="MUK90354.1"/>
    <property type="molecule type" value="Genomic_DNA"/>
</dbReference>
<sequence>MRKVLLAYSSMTGNTELMAQTIGDYLIEKKHDVITKSFDFDTVEVKELLDYDAVLIGTLTWVGGGLPFDVEDFYDELDNIDLSGKIVGVFGSADSLYEVFGGAVDIIADRAESLGANVMPKRLTIDLEPDENDLEQCQELAEMVNQALEKNS</sequence>
<dbReference type="Pfam" id="PF00258">
    <property type="entry name" value="Flavodoxin_1"/>
    <property type="match status" value="1"/>
</dbReference>
<feature type="domain" description="Flavodoxin-like" evidence="8">
    <location>
        <begin position="4"/>
        <end position="145"/>
    </location>
</feature>
<dbReference type="InterPro" id="IPR008254">
    <property type="entry name" value="Flavodoxin/NO_synth"/>
</dbReference>
<evidence type="ECO:0000256" key="2">
    <source>
        <dbReference type="ARBA" id="ARBA00003297"/>
    </source>
</evidence>
<evidence type="ECO:0000256" key="5">
    <source>
        <dbReference type="ARBA" id="ARBA00022630"/>
    </source>
</evidence>
<evidence type="ECO:0000313" key="10">
    <source>
        <dbReference type="Proteomes" id="UP000469125"/>
    </source>
</evidence>
<comment type="cofactor">
    <cofactor evidence="1">
        <name>FMN</name>
        <dbReference type="ChEBI" id="CHEBI:58210"/>
    </cofactor>
</comment>
<dbReference type="InterPro" id="IPR050619">
    <property type="entry name" value="Flavodoxin"/>
</dbReference>